<dbReference type="GO" id="GO:0008897">
    <property type="term" value="F:holo-[acyl-carrier-protein] synthase activity"/>
    <property type="evidence" value="ECO:0007669"/>
    <property type="project" value="InterPro"/>
</dbReference>
<dbReference type="PANTHER" id="PTHR40045:SF1">
    <property type="entry name" value="YQCI_YCGG FAMILY PROTEIN"/>
    <property type="match status" value="1"/>
</dbReference>
<accession>R4SXK8</accession>
<sequence>MFEPLTFFRYWTCKEAYLKVDGTRLAGLSAPSLSLTGDIEVDHRPECTIAALDVGAGHVTAPALPARPAPARAFDWLPRQASIGREVSERWSEMSDPKAELEAFIQTTEFSCLGARAALKKGSIVHGHYPTLGDPESARAHYRDMLGYARDIRPTLSDKSFRTFVSTFEEPGGILHEEEYERLMWRHLQLMHDIDSRTYGLDEDFTSDPNEPNFGFHVGGHSFFAIGMHPGSSRASRRFSRPAIAFNSMLQFMLLGDKFFSMQDAIRKRETTNNGSVNPSFTTYEYQMPSRHFSGRMTEEDWKCPFTSRHEPSSVKYTSDMVQRPAG</sequence>
<evidence type="ECO:0000256" key="1">
    <source>
        <dbReference type="SAM" id="MobiDB-lite"/>
    </source>
</evidence>
<evidence type="ECO:0000313" key="2">
    <source>
        <dbReference type="EMBL" id="AGM08079.1"/>
    </source>
</evidence>
<dbReference type="Gene3D" id="3.90.470.20">
    <property type="entry name" value="4'-phosphopantetheinyl transferase domain"/>
    <property type="match status" value="1"/>
</dbReference>
<dbReference type="GO" id="GO:0000287">
    <property type="term" value="F:magnesium ion binding"/>
    <property type="evidence" value="ECO:0007669"/>
    <property type="project" value="InterPro"/>
</dbReference>
<dbReference type="AlphaFoldDB" id="R4SXK8"/>
<gene>
    <name evidence="2" type="ORF">AORI_5496</name>
</gene>
<dbReference type="KEGG" id="aoi:AORI_5496"/>
<dbReference type="InterPro" id="IPR037143">
    <property type="entry name" value="4-PPantetheinyl_Trfase_dom_sf"/>
</dbReference>
<organism evidence="2 3">
    <name type="scientific">Amycolatopsis keratiniphila</name>
    <dbReference type="NCBI Taxonomy" id="129921"/>
    <lineage>
        <taxon>Bacteria</taxon>
        <taxon>Bacillati</taxon>
        <taxon>Actinomycetota</taxon>
        <taxon>Actinomycetes</taxon>
        <taxon>Pseudonocardiales</taxon>
        <taxon>Pseudonocardiaceae</taxon>
        <taxon>Amycolatopsis</taxon>
        <taxon>Amycolatopsis japonica group</taxon>
    </lineage>
</organism>
<dbReference type="PATRIC" id="fig|1156913.3.peg.5601"/>
<name>R4SXK8_9PSEU</name>
<dbReference type="Proteomes" id="UP000013968">
    <property type="component" value="Chromosome"/>
</dbReference>
<dbReference type="SUPFAM" id="SSF56214">
    <property type="entry name" value="4'-phosphopantetheinyl transferase"/>
    <property type="match status" value="1"/>
</dbReference>
<dbReference type="InterPro" id="IPR014988">
    <property type="entry name" value="Uncharacterised_YqcI/YcgG"/>
</dbReference>
<protein>
    <submittedName>
        <fullName evidence="2">Uncharacterized protein</fullName>
    </submittedName>
</protein>
<keyword evidence="3" id="KW-1185">Reference proteome</keyword>
<reference evidence="2 3" key="1">
    <citation type="journal article" date="2013" name="BMC Genomics">
        <title>ContigScape: a Cytoscape plugin facilitating microbial genome gap closing.</title>
        <authorList>
            <person name="Tang B."/>
            <person name="Wang Q."/>
            <person name="Yang M."/>
            <person name="Xie F."/>
            <person name="Zhu Y."/>
            <person name="Zhuo Y."/>
            <person name="Wang S."/>
            <person name="Gao H."/>
            <person name="Ding X."/>
            <person name="Zhang L."/>
            <person name="Zhao G."/>
            <person name="Zheng H."/>
        </authorList>
    </citation>
    <scope>NUCLEOTIDE SEQUENCE [LARGE SCALE GENOMIC DNA]</scope>
    <source>
        <strain evidence="2 3">HCCB10007</strain>
    </source>
</reference>
<dbReference type="EMBL" id="CP003410">
    <property type="protein sequence ID" value="AGM08079.1"/>
    <property type="molecule type" value="Genomic_DNA"/>
</dbReference>
<evidence type="ECO:0000313" key="3">
    <source>
        <dbReference type="Proteomes" id="UP000013968"/>
    </source>
</evidence>
<dbReference type="NCBIfam" id="NF041366">
    <property type="entry name" value="GntA_guanitoxin"/>
    <property type="match status" value="1"/>
</dbReference>
<dbReference type="HOGENOM" id="CLU_848993_0_0_11"/>
<dbReference type="PANTHER" id="PTHR40045">
    <property type="entry name" value="YCGG FAMILY PROTEIN"/>
    <property type="match status" value="1"/>
</dbReference>
<feature type="region of interest" description="Disordered" evidence="1">
    <location>
        <begin position="305"/>
        <end position="327"/>
    </location>
</feature>
<dbReference type="Pfam" id="PF08892">
    <property type="entry name" value="YqcI_YcgG"/>
    <property type="match status" value="1"/>
</dbReference>
<proteinExistence type="predicted"/>